<gene>
    <name evidence="1" type="ORF">L1987_48435</name>
</gene>
<evidence type="ECO:0000313" key="1">
    <source>
        <dbReference type="EMBL" id="KAI3773896.1"/>
    </source>
</evidence>
<accession>A0ACB9FSV0</accession>
<dbReference type="Proteomes" id="UP001056120">
    <property type="component" value="Linkage Group LG16"/>
</dbReference>
<dbReference type="EMBL" id="CM042033">
    <property type="protein sequence ID" value="KAI3773896.1"/>
    <property type="molecule type" value="Genomic_DNA"/>
</dbReference>
<keyword evidence="2" id="KW-1185">Reference proteome</keyword>
<name>A0ACB9FSV0_9ASTR</name>
<reference evidence="1 2" key="2">
    <citation type="journal article" date="2022" name="Mol. Ecol. Resour.">
        <title>The genomes of chicory, endive, great burdock and yacon provide insights into Asteraceae paleo-polyploidization history and plant inulin production.</title>
        <authorList>
            <person name="Fan W."/>
            <person name="Wang S."/>
            <person name="Wang H."/>
            <person name="Wang A."/>
            <person name="Jiang F."/>
            <person name="Liu H."/>
            <person name="Zhao H."/>
            <person name="Xu D."/>
            <person name="Zhang Y."/>
        </authorList>
    </citation>
    <scope>NUCLEOTIDE SEQUENCE [LARGE SCALE GENOMIC DNA]</scope>
    <source>
        <strain evidence="2">cv. Yunnan</strain>
        <tissue evidence="1">Leaves</tissue>
    </source>
</reference>
<reference evidence="2" key="1">
    <citation type="journal article" date="2022" name="Mol. Ecol. Resour.">
        <title>The genomes of chicory, endive, great burdock and yacon provide insights into Asteraceae palaeo-polyploidization history and plant inulin production.</title>
        <authorList>
            <person name="Fan W."/>
            <person name="Wang S."/>
            <person name="Wang H."/>
            <person name="Wang A."/>
            <person name="Jiang F."/>
            <person name="Liu H."/>
            <person name="Zhao H."/>
            <person name="Xu D."/>
            <person name="Zhang Y."/>
        </authorList>
    </citation>
    <scope>NUCLEOTIDE SEQUENCE [LARGE SCALE GENOMIC DNA]</scope>
    <source>
        <strain evidence="2">cv. Yunnan</strain>
    </source>
</reference>
<protein>
    <submittedName>
        <fullName evidence="1">Uncharacterized protein</fullName>
    </submittedName>
</protein>
<evidence type="ECO:0000313" key="2">
    <source>
        <dbReference type="Proteomes" id="UP001056120"/>
    </source>
</evidence>
<proteinExistence type="predicted"/>
<comment type="caution">
    <text evidence="1">The sequence shown here is derived from an EMBL/GenBank/DDBJ whole genome shotgun (WGS) entry which is preliminary data.</text>
</comment>
<sequence>MSRPDVSAVGWGVTAVEAAAEKKIESVVVGDDGGGSGVGVGWMGAGGGRMVGTMEMVIAVRTDGSHEYKLSLLFPNDYPFKPPKVKFETGCFHPNVDVLGNICLNILQDKWSSAYNVISILISIQSLLGENDPVLSSFLYANILLHHVYACGGGGGGKASNATGRQGYHSLQPHQVAHALWNQGRKLLHYRVELVRTSKIITKVNKYEVKIMFAIKNYDNESRSTAINKNCRISLTGQWPGMVTTDLLMSGANTKQAKFFINVLAEPADEVWDVVAGPVWHN</sequence>
<organism evidence="1 2">
    <name type="scientific">Smallanthus sonchifolius</name>
    <dbReference type="NCBI Taxonomy" id="185202"/>
    <lineage>
        <taxon>Eukaryota</taxon>
        <taxon>Viridiplantae</taxon>
        <taxon>Streptophyta</taxon>
        <taxon>Embryophyta</taxon>
        <taxon>Tracheophyta</taxon>
        <taxon>Spermatophyta</taxon>
        <taxon>Magnoliopsida</taxon>
        <taxon>eudicotyledons</taxon>
        <taxon>Gunneridae</taxon>
        <taxon>Pentapetalae</taxon>
        <taxon>asterids</taxon>
        <taxon>campanulids</taxon>
        <taxon>Asterales</taxon>
        <taxon>Asteraceae</taxon>
        <taxon>Asteroideae</taxon>
        <taxon>Heliantheae alliance</taxon>
        <taxon>Millerieae</taxon>
        <taxon>Smallanthus</taxon>
    </lineage>
</organism>